<evidence type="ECO:0000313" key="1">
    <source>
        <dbReference type="EnsemblMetazoa" id="tetur07g01670.1"/>
    </source>
</evidence>
<dbReference type="Proteomes" id="UP000015104">
    <property type="component" value="Unassembled WGS sequence"/>
</dbReference>
<reference evidence="2" key="1">
    <citation type="submission" date="2011-08" db="EMBL/GenBank/DDBJ databases">
        <authorList>
            <person name="Rombauts S."/>
        </authorList>
    </citation>
    <scope>NUCLEOTIDE SEQUENCE</scope>
    <source>
        <strain evidence="2">London</strain>
    </source>
</reference>
<dbReference type="EnsemblMetazoa" id="tetur07g01670.1">
    <property type="protein sequence ID" value="tetur07g01670.1"/>
    <property type="gene ID" value="tetur07g01670"/>
</dbReference>
<reference evidence="1" key="2">
    <citation type="submission" date="2015-06" db="UniProtKB">
        <authorList>
            <consortium name="EnsemblMetazoa"/>
        </authorList>
    </citation>
    <scope>IDENTIFICATION</scope>
</reference>
<organism evidence="1 2">
    <name type="scientific">Tetranychus urticae</name>
    <name type="common">Two-spotted spider mite</name>
    <dbReference type="NCBI Taxonomy" id="32264"/>
    <lineage>
        <taxon>Eukaryota</taxon>
        <taxon>Metazoa</taxon>
        <taxon>Ecdysozoa</taxon>
        <taxon>Arthropoda</taxon>
        <taxon>Chelicerata</taxon>
        <taxon>Arachnida</taxon>
        <taxon>Acari</taxon>
        <taxon>Acariformes</taxon>
        <taxon>Trombidiformes</taxon>
        <taxon>Prostigmata</taxon>
        <taxon>Eleutherengona</taxon>
        <taxon>Raphignathae</taxon>
        <taxon>Tetranychoidea</taxon>
        <taxon>Tetranychidae</taxon>
        <taxon>Tetranychus</taxon>
    </lineage>
</organism>
<accession>T1K8K6</accession>
<proteinExistence type="predicted"/>
<dbReference type="HOGENOM" id="CLU_3413356_0_0_1"/>
<evidence type="ECO:0000313" key="2">
    <source>
        <dbReference type="Proteomes" id="UP000015104"/>
    </source>
</evidence>
<dbReference type="EMBL" id="CAEY01001877">
    <property type="status" value="NOT_ANNOTATED_CDS"/>
    <property type="molecule type" value="Genomic_DNA"/>
</dbReference>
<name>T1K8K6_TETUR</name>
<keyword evidence="2" id="KW-1185">Reference proteome</keyword>
<protein>
    <submittedName>
        <fullName evidence="1">Uncharacterized protein</fullName>
    </submittedName>
</protein>
<sequence length="28" mass="3321">MENVCIFLSLSLDCHKRETWFAMQTFLG</sequence>
<dbReference type="AlphaFoldDB" id="T1K8K6"/>